<feature type="transmembrane region" description="Helical" evidence="4">
    <location>
        <begin position="277"/>
        <end position="293"/>
    </location>
</feature>
<evidence type="ECO:0000256" key="2">
    <source>
        <dbReference type="ARBA" id="ARBA00022989"/>
    </source>
</evidence>
<evidence type="ECO:0000256" key="4">
    <source>
        <dbReference type="SAM" id="Phobius"/>
    </source>
</evidence>
<feature type="transmembrane region" description="Helical" evidence="4">
    <location>
        <begin position="72"/>
        <end position="96"/>
    </location>
</feature>
<keyword evidence="6" id="KW-1185">Reference proteome</keyword>
<dbReference type="EMBL" id="JALAAR010000003">
    <property type="protein sequence ID" value="MEH8016579.1"/>
    <property type="molecule type" value="Genomic_DNA"/>
</dbReference>
<dbReference type="SUPFAM" id="SSF103473">
    <property type="entry name" value="MFS general substrate transporter"/>
    <property type="match status" value="1"/>
</dbReference>
<dbReference type="PANTHER" id="PTHR23526:SF2">
    <property type="entry name" value="MAJOR FACILITATOR SUPERFAMILY (MFS) PROFILE DOMAIN-CONTAINING PROTEIN"/>
    <property type="match status" value="1"/>
</dbReference>
<feature type="transmembrane region" description="Helical" evidence="4">
    <location>
        <begin position="361"/>
        <end position="379"/>
    </location>
</feature>
<dbReference type="Proteomes" id="UP001375382">
    <property type="component" value="Unassembled WGS sequence"/>
</dbReference>
<dbReference type="InterPro" id="IPR052528">
    <property type="entry name" value="Sugar_transport-like"/>
</dbReference>
<feature type="transmembrane region" description="Helical" evidence="4">
    <location>
        <begin position="219"/>
        <end position="240"/>
    </location>
</feature>
<reference evidence="5 6" key="1">
    <citation type="journal article" date="2023" name="Ecotoxicol. Environ. Saf.">
        <title>Mercury remediation potential of mercury-resistant strain Rheinheimera metallidurans sp. nov. isolated from a municipal waste dumping site.</title>
        <authorList>
            <person name="Yadav V."/>
            <person name="Manjhi A."/>
            <person name="Vadakedath N."/>
        </authorList>
    </citation>
    <scope>NUCLEOTIDE SEQUENCE [LARGE SCALE GENOMIC DNA]</scope>
    <source>
        <strain evidence="5 6">E-49</strain>
    </source>
</reference>
<dbReference type="RefSeq" id="WP_335734996.1">
    <property type="nucleotide sequence ID" value="NZ_JALAAR010000003.1"/>
</dbReference>
<gene>
    <name evidence="5" type="ORF">MN202_05010</name>
</gene>
<feature type="transmembrane region" description="Helical" evidence="4">
    <location>
        <begin position="159"/>
        <end position="175"/>
    </location>
</feature>
<dbReference type="Gene3D" id="1.20.1250.20">
    <property type="entry name" value="MFS general substrate transporter like domains"/>
    <property type="match status" value="2"/>
</dbReference>
<keyword evidence="3 4" id="KW-0472">Membrane</keyword>
<sequence length="384" mass="41165">MNQHGFLRSFMLLAVFGGVAIGLGRVVTTFYALHLGANNAQIGYIAALEAFGRLLVTLPAGFIIARYGARSIYALSSLVPMLLNACIPWVSVWYGVALTRGLVGLAIPFRIVAMNSSFLQQLHLLGPAKTGWYRGAQSFGVMILGPVLASLMVSHTSYTWSYLLVALMFGIMALCSHKVLPGEEAAVETAHTIPAEGFLLQLKALWNIRAVRDSCVVEFVNSATGAVFTTFILVLALTVAMLPDELAVMLVTIQGLTTVTASFALGHLLAIMDRKKVQLLSVLLAIAGLLLLGTCLQFIWLAIGTVLLGSGSSLIGLSRTLQLSQLPVSKSKISGIYNLSNMSGAFVGAIAGGLLGEWLGLQGLFLLWIPVFLLTLYWANRKEH</sequence>
<keyword evidence="1 4" id="KW-0812">Transmembrane</keyword>
<dbReference type="InterPro" id="IPR036259">
    <property type="entry name" value="MFS_trans_sf"/>
</dbReference>
<evidence type="ECO:0000313" key="5">
    <source>
        <dbReference type="EMBL" id="MEH8016579.1"/>
    </source>
</evidence>
<evidence type="ECO:0000313" key="6">
    <source>
        <dbReference type="Proteomes" id="UP001375382"/>
    </source>
</evidence>
<name>A0ABU8C461_9GAMM</name>
<feature type="transmembrane region" description="Helical" evidence="4">
    <location>
        <begin position="102"/>
        <end position="119"/>
    </location>
</feature>
<keyword evidence="2 4" id="KW-1133">Transmembrane helix</keyword>
<evidence type="ECO:0000256" key="3">
    <source>
        <dbReference type="ARBA" id="ARBA00023136"/>
    </source>
</evidence>
<dbReference type="PANTHER" id="PTHR23526">
    <property type="entry name" value="INTEGRAL MEMBRANE TRANSPORT PROTEIN-RELATED"/>
    <property type="match status" value="1"/>
</dbReference>
<feature type="transmembrane region" description="Helical" evidence="4">
    <location>
        <begin position="246"/>
        <end position="270"/>
    </location>
</feature>
<protein>
    <submittedName>
        <fullName evidence="5">MFS transporter</fullName>
    </submittedName>
</protein>
<proteinExistence type="predicted"/>
<feature type="transmembrane region" description="Helical" evidence="4">
    <location>
        <begin position="12"/>
        <end position="32"/>
    </location>
</feature>
<accession>A0ABU8C461</accession>
<feature type="transmembrane region" description="Helical" evidence="4">
    <location>
        <begin position="131"/>
        <end position="153"/>
    </location>
</feature>
<evidence type="ECO:0000256" key="1">
    <source>
        <dbReference type="ARBA" id="ARBA00022692"/>
    </source>
</evidence>
<dbReference type="InterPro" id="IPR011701">
    <property type="entry name" value="MFS"/>
</dbReference>
<organism evidence="5 6">
    <name type="scientific">Rheinheimera muenzenbergensis</name>
    <dbReference type="NCBI Taxonomy" id="1193628"/>
    <lineage>
        <taxon>Bacteria</taxon>
        <taxon>Pseudomonadati</taxon>
        <taxon>Pseudomonadota</taxon>
        <taxon>Gammaproteobacteria</taxon>
        <taxon>Chromatiales</taxon>
        <taxon>Chromatiaceae</taxon>
        <taxon>Rheinheimera</taxon>
    </lineage>
</organism>
<comment type="caution">
    <text evidence="5">The sequence shown here is derived from an EMBL/GenBank/DDBJ whole genome shotgun (WGS) entry which is preliminary data.</text>
</comment>
<feature type="transmembrane region" description="Helical" evidence="4">
    <location>
        <begin position="44"/>
        <end position="65"/>
    </location>
</feature>
<dbReference type="Pfam" id="PF07690">
    <property type="entry name" value="MFS_1"/>
    <property type="match status" value="1"/>
</dbReference>